<keyword evidence="1" id="KW-0472">Membrane</keyword>
<evidence type="ECO:0000313" key="3">
    <source>
        <dbReference type="Proteomes" id="UP000642920"/>
    </source>
</evidence>
<comment type="caution">
    <text evidence="2">The sequence shown here is derived from an EMBL/GenBank/DDBJ whole genome shotgun (WGS) entry which is preliminary data.</text>
</comment>
<dbReference type="Proteomes" id="UP000642920">
    <property type="component" value="Unassembled WGS sequence"/>
</dbReference>
<evidence type="ECO:0000313" key="2">
    <source>
        <dbReference type="EMBL" id="MBL0766365.1"/>
    </source>
</evidence>
<feature type="transmembrane region" description="Helical" evidence="1">
    <location>
        <begin position="52"/>
        <end position="73"/>
    </location>
</feature>
<keyword evidence="3" id="KW-1185">Reference proteome</keyword>
<reference evidence="2" key="1">
    <citation type="submission" date="2021-01" db="EMBL/GenBank/DDBJ databases">
        <title>Marivirga sp. nov., isolated from intertidal surface sediments.</title>
        <authorList>
            <person name="Zhang M."/>
        </authorList>
    </citation>
    <scope>NUCLEOTIDE SEQUENCE</scope>
    <source>
        <strain evidence="2">SM1354</strain>
    </source>
</reference>
<dbReference type="RefSeq" id="WP_201922696.1">
    <property type="nucleotide sequence ID" value="NZ_JAERQG010000003.1"/>
</dbReference>
<keyword evidence="1" id="KW-0812">Transmembrane</keyword>
<feature type="transmembrane region" description="Helical" evidence="1">
    <location>
        <begin position="21"/>
        <end position="40"/>
    </location>
</feature>
<gene>
    <name evidence="2" type="ORF">JKP34_13955</name>
</gene>
<dbReference type="AlphaFoldDB" id="A0A937ACM4"/>
<protein>
    <submittedName>
        <fullName evidence="2">Uncharacterized protein</fullName>
    </submittedName>
</protein>
<accession>A0A937ACM4</accession>
<organism evidence="2 3">
    <name type="scientific">Marivirga atlantica</name>
    <dbReference type="NCBI Taxonomy" id="1548457"/>
    <lineage>
        <taxon>Bacteria</taxon>
        <taxon>Pseudomonadati</taxon>
        <taxon>Bacteroidota</taxon>
        <taxon>Cytophagia</taxon>
        <taxon>Cytophagales</taxon>
        <taxon>Marivirgaceae</taxon>
        <taxon>Marivirga</taxon>
    </lineage>
</organism>
<name>A0A937ACM4_9BACT</name>
<proteinExistence type="predicted"/>
<sequence>MSNTSKIEIKQEAYLPYSFKLVGLTISLISFTFIGVIISSSGTFDLLLGLKVLGLAVLAISGLILLTAHYRLLIEPNKRSYLVYVWVLGFKSGKSEYFNYIEKIYINGVKLSSRKTSYSGHVVDHKDYVYKAFMKLDNGEKIHLDTDHDREKLDKRVNSYITQLGSLYQANN</sequence>
<evidence type="ECO:0000256" key="1">
    <source>
        <dbReference type="SAM" id="Phobius"/>
    </source>
</evidence>
<keyword evidence="1" id="KW-1133">Transmembrane helix</keyword>
<dbReference type="EMBL" id="JAERQG010000003">
    <property type="protein sequence ID" value="MBL0766365.1"/>
    <property type="molecule type" value="Genomic_DNA"/>
</dbReference>